<dbReference type="GO" id="GO:0008017">
    <property type="term" value="F:microtubule binding"/>
    <property type="evidence" value="ECO:0007669"/>
    <property type="project" value="InterPro"/>
</dbReference>
<feature type="compositionally biased region" description="Basic and acidic residues" evidence="5">
    <location>
        <begin position="530"/>
        <end position="542"/>
    </location>
</feature>
<dbReference type="PANTHER" id="PTHR19336:SF9">
    <property type="entry name" value="SPINDLE POLE BODY PROTEIN PPC89"/>
    <property type="match status" value="1"/>
</dbReference>
<comment type="caution">
    <text evidence="8">The sequence shown here is derived from an EMBL/GenBank/DDBJ whole genome shotgun (WGS) entry which is preliminary data.</text>
</comment>
<feature type="compositionally biased region" description="Polar residues" evidence="5">
    <location>
        <begin position="97"/>
        <end position="109"/>
    </location>
</feature>
<dbReference type="Pfam" id="PF14197">
    <property type="entry name" value="Cep57_CLD_2"/>
    <property type="match status" value="1"/>
</dbReference>
<feature type="region of interest" description="Disordered" evidence="5">
    <location>
        <begin position="523"/>
        <end position="556"/>
    </location>
</feature>
<evidence type="ECO:0000313" key="9">
    <source>
        <dbReference type="Proteomes" id="UP001146351"/>
    </source>
</evidence>
<feature type="compositionally biased region" description="Polar residues" evidence="5">
    <location>
        <begin position="171"/>
        <end position="184"/>
    </location>
</feature>
<feature type="region of interest" description="Disordered" evidence="5">
    <location>
        <begin position="334"/>
        <end position="361"/>
    </location>
</feature>
<gene>
    <name evidence="8" type="ORF">N7492_005597</name>
</gene>
<feature type="region of interest" description="Disordered" evidence="5">
    <location>
        <begin position="623"/>
        <end position="647"/>
    </location>
</feature>
<feature type="compositionally biased region" description="Polar residues" evidence="5">
    <location>
        <begin position="680"/>
        <end position="694"/>
    </location>
</feature>
<sequence>MKSKDPGSVTLSTLSPPLESDMWSQADLMDIPGLDISSESPISDLSDDDSTNEVSLELGRGAAKPPRRLDDSRSSVMSFQNSVRSSSPAVRVEYPTPQKNQPVRSSTRRAVSENLRKDAQLRRANQAQKENSSKQQSKHRDQRRTLSDMHARVRDNYEGSFLGDERPAPMTGNTRSTRFGNANHSQEIAEAVERASRDAYTSERAKMNPEGTPRPTVHGSMGDTFTRNSFLLPDLPNLSELVSGVYEDGTPVLPRQTNMRSTRFASPPHDNVEDVSLTREHMPLDAIPIPEDEKALFVSLRLLQEKVTELEQFKSNAEERLKLYRDENAALKAGRSGLSDKSGARDRDYKGSSNRSTRDQQKLEAANITLQNQLDLADRKAHIQEAALQRLNQEREAAISQLGIAYLESRELKDENEALRQENAALKEQAARSIRKNPREQETRDSQQSSSPSDADESQRYTEHSGDLSRSTKDLTSKSTRSESKARRQEESRAKISTQVDKEISRLEKERAEEALFTLDVPVPKRASKMKSDGNRNADSKNAKKQSNTSKQRSKRVVVDDFSGPVDITEATKASNVEDLTLLSTIDVSGQFTGKPNGRHCLPHTKENEIARLRKTLEVERLARKQRRSSALKEPTETEATHTTRQGILKTPAPLKSSLREPKMTIPRPASATGDITARSAVTSEGENENSLTVPSVERPRRHSVHSLPPNAQRKKRRNIEDMTSAFILPDITLNRADLAASNPTKLPEATRRVLDGIAQHDGKNCMVCKNVHPSDGSCNHEPVKIPKPVPVSQRMPKPSLYNEEPTVRPSQPPAVALAGVLKTLEDELSHLKMQLVSYQGAYNKLDASLGKRQRKALVEKIETLMKDIDMKSDQIYALYDVLEGQKQVGHDMTEQEMEMTLESIGIDIPADPEVTGTTDKSRGPVEFDEEDEDEEFPWEGIESTAELTGRA</sequence>
<feature type="region of interest" description="Disordered" evidence="5">
    <location>
        <begin position="1"/>
        <end position="184"/>
    </location>
</feature>
<evidence type="ECO:0000256" key="4">
    <source>
        <dbReference type="SAM" id="Coils"/>
    </source>
</evidence>
<evidence type="ECO:0000256" key="3">
    <source>
        <dbReference type="ARBA" id="ARBA00023212"/>
    </source>
</evidence>
<feature type="compositionally biased region" description="Basic and acidic residues" evidence="5">
    <location>
        <begin position="342"/>
        <end position="361"/>
    </location>
</feature>
<evidence type="ECO:0000256" key="1">
    <source>
        <dbReference type="ARBA" id="ARBA00004267"/>
    </source>
</evidence>
<organism evidence="8 9">
    <name type="scientific">Penicillium capsulatum</name>
    <dbReference type="NCBI Taxonomy" id="69766"/>
    <lineage>
        <taxon>Eukaryota</taxon>
        <taxon>Fungi</taxon>
        <taxon>Dikarya</taxon>
        <taxon>Ascomycota</taxon>
        <taxon>Pezizomycotina</taxon>
        <taxon>Eurotiomycetes</taxon>
        <taxon>Eurotiomycetidae</taxon>
        <taxon>Eurotiales</taxon>
        <taxon>Aspergillaceae</taxon>
        <taxon>Penicillium</taxon>
    </lineage>
</organism>
<evidence type="ECO:0000259" key="7">
    <source>
        <dbReference type="Pfam" id="PF14197"/>
    </source>
</evidence>
<dbReference type="InterPro" id="IPR025925">
    <property type="entry name" value="PPC89_CLD"/>
</dbReference>
<feature type="coiled-coil region" evidence="4">
    <location>
        <begin position="300"/>
        <end position="334"/>
    </location>
</feature>
<evidence type="ECO:0000256" key="5">
    <source>
        <dbReference type="SAM" id="MobiDB-lite"/>
    </source>
</evidence>
<dbReference type="EMBL" id="JAPQKO010000003">
    <property type="protein sequence ID" value="KAJ5173004.1"/>
    <property type="molecule type" value="Genomic_DNA"/>
</dbReference>
<feature type="compositionally biased region" description="Polar residues" evidence="5">
    <location>
        <begin position="123"/>
        <end position="135"/>
    </location>
</feature>
<dbReference type="Pfam" id="PF06657">
    <property type="entry name" value="Cep57_MT_bd"/>
    <property type="match status" value="1"/>
</dbReference>
<dbReference type="PANTHER" id="PTHR19336">
    <property type="entry name" value="UNCHARACTERIZED DUF1167"/>
    <property type="match status" value="1"/>
</dbReference>
<feature type="domain" description="PPC89 centrosome localisation" evidence="7">
    <location>
        <begin position="363"/>
        <end position="428"/>
    </location>
</feature>
<feature type="region of interest" description="Disordered" evidence="5">
    <location>
        <begin position="427"/>
        <end position="502"/>
    </location>
</feature>
<feature type="compositionally biased region" description="Basic and acidic residues" evidence="5">
    <location>
        <begin position="457"/>
        <end position="502"/>
    </location>
</feature>
<keyword evidence="2" id="KW-0963">Cytoplasm</keyword>
<feature type="domain" description="Cep57 centrosome microtubule-binding" evidence="6">
    <location>
        <begin position="806"/>
        <end position="882"/>
    </location>
</feature>
<protein>
    <recommendedName>
        <fullName evidence="10">Cep57 centrosome microtubule-binding domain-containing protein</fullName>
    </recommendedName>
</protein>
<keyword evidence="9" id="KW-1185">Reference proteome</keyword>
<feature type="compositionally biased region" description="Basic and acidic residues" evidence="5">
    <location>
        <begin position="143"/>
        <end position="167"/>
    </location>
</feature>
<evidence type="ECO:0000256" key="2">
    <source>
        <dbReference type="ARBA" id="ARBA00022490"/>
    </source>
</evidence>
<dbReference type="InterPro" id="IPR024957">
    <property type="entry name" value="Cep57_MT-bd_dom"/>
</dbReference>
<feature type="compositionally biased region" description="Acidic residues" evidence="5">
    <location>
        <begin position="927"/>
        <end position="938"/>
    </location>
</feature>
<evidence type="ECO:0000313" key="8">
    <source>
        <dbReference type="EMBL" id="KAJ5173004.1"/>
    </source>
</evidence>
<proteinExistence type="predicted"/>
<feature type="region of interest" description="Disordered" evidence="5">
    <location>
        <begin position="665"/>
        <end position="719"/>
    </location>
</feature>
<accession>A0A9W9LR65</accession>
<evidence type="ECO:0000259" key="6">
    <source>
        <dbReference type="Pfam" id="PF06657"/>
    </source>
</evidence>
<feature type="region of interest" description="Disordered" evidence="5">
    <location>
        <begin position="202"/>
        <end position="221"/>
    </location>
</feature>
<feature type="compositionally biased region" description="Basic and acidic residues" evidence="5">
    <location>
        <begin position="110"/>
        <end position="121"/>
    </location>
</feature>
<dbReference type="InterPro" id="IPR051756">
    <property type="entry name" value="Centrosomal_MT-associated"/>
</dbReference>
<dbReference type="Proteomes" id="UP001146351">
    <property type="component" value="Unassembled WGS sequence"/>
</dbReference>
<keyword evidence="4" id="KW-0175">Coiled coil</keyword>
<feature type="region of interest" description="Disordered" evidence="5">
    <location>
        <begin position="908"/>
        <end position="952"/>
    </location>
</feature>
<dbReference type="GO" id="GO:0005815">
    <property type="term" value="C:microtubule organizing center"/>
    <property type="evidence" value="ECO:0007669"/>
    <property type="project" value="UniProtKB-SubCell"/>
</dbReference>
<evidence type="ECO:0008006" key="10">
    <source>
        <dbReference type="Google" id="ProtNLM"/>
    </source>
</evidence>
<name>A0A9W9LR65_9EURO</name>
<keyword evidence="3" id="KW-0206">Cytoskeleton</keyword>
<reference evidence="8" key="2">
    <citation type="journal article" date="2023" name="IMA Fungus">
        <title>Comparative genomic study of the Penicillium genus elucidates a diverse pangenome and 15 lateral gene transfer events.</title>
        <authorList>
            <person name="Petersen C."/>
            <person name="Sorensen T."/>
            <person name="Nielsen M.R."/>
            <person name="Sondergaard T.E."/>
            <person name="Sorensen J.L."/>
            <person name="Fitzpatrick D.A."/>
            <person name="Frisvad J.C."/>
            <person name="Nielsen K.L."/>
        </authorList>
    </citation>
    <scope>NUCLEOTIDE SEQUENCE</scope>
    <source>
        <strain evidence="8">IBT 21917</strain>
    </source>
</reference>
<reference evidence="8" key="1">
    <citation type="submission" date="2022-11" db="EMBL/GenBank/DDBJ databases">
        <authorList>
            <person name="Petersen C."/>
        </authorList>
    </citation>
    <scope>NUCLEOTIDE SEQUENCE</scope>
    <source>
        <strain evidence="8">IBT 21917</strain>
    </source>
</reference>
<dbReference type="OrthoDB" id="76453at2759"/>
<feature type="compositionally biased region" description="Polar residues" evidence="5">
    <location>
        <begin position="74"/>
        <end position="88"/>
    </location>
</feature>
<dbReference type="AlphaFoldDB" id="A0A9W9LR65"/>
<comment type="subcellular location">
    <subcellularLocation>
        <location evidence="1">Cytoplasm</location>
        <location evidence="1">Cytoskeleton</location>
        <location evidence="1">Microtubule organizing center</location>
    </subcellularLocation>
</comment>